<dbReference type="Proteomes" id="UP000017746">
    <property type="component" value="Chromosome"/>
</dbReference>
<evidence type="ECO:0000313" key="2">
    <source>
        <dbReference type="Proteomes" id="UP000017746"/>
    </source>
</evidence>
<keyword evidence="2" id="KW-1185">Reference proteome</keyword>
<proteinExistence type="predicted"/>
<evidence type="ECO:0000313" key="1">
    <source>
        <dbReference type="EMBL" id="AGZ42696.1"/>
    </source>
</evidence>
<accession>U5W458</accession>
<gene>
    <name evidence="1" type="ORF">AFR_22130</name>
</gene>
<dbReference type="HOGENOM" id="CLU_1204246_0_0_11"/>
<dbReference type="EMBL" id="CP006272">
    <property type="protein sequence ID" value="AGZ42696.1"/>
    <property type="molecule type" value="Genomic_DNA"/>
</dbReference>
<dbReference type="KEGG" id="afs:AFR_22130"/>
<evidence type="ECO:0008006" key="3">
    <source>
        <dbReference type="Google" id="ProtNLM"/>
    </source>
</evidence>
<dbReference type="eggNOG" id="COG3878">
    <property type="taxonomic scope" value="Bacteria"/>
</dbReference>
<name>U5W458_9ACTN</name>
<reference evidence="1 2" key="1">
    <citation type="journal article" date="2014" name="J. Biotechnol.">
        <title>Complete genome sequence of the actinobacterium Actinoplanes friuliensis HAG 010964, producer of the lipopeptide antibiotic friulimycin.</title>
        <authorList>
            <person name="Ruckert C."/>
            <person name="Szczepanowski R."/>
            <person name="Albersmeier A."/>
            <person name="Goesmann A."/>
            <person name="Fischer N."/>
            <person name="Steinkamper A."/>
            <person name="Puhler A."/>
            <person name="Biener R."/>
            <person name="Schwartz D."/>
            <person name="Kalinowski J."/>
        </authorList>
    </citation>
    <scope>NUCLEOTIDE SEQUENCE [LARGE SCALE GENOMIC DNA]</scope>
    <source>
        <strain evidence="1 2">DSM 7358</strain>
    </source>
</reference>
<dbReference type="PATRIC" id="fig|1246995.3.peg.4486"/>
<organism evidence="1 2">
    <name type="scientific">Actinoplanes friuliensis DSM 7358</name>
    <dbReference type="NCBI Taxonomy" id="1246995"/>
    <lineage>
        <taxon>Bacteria</taxon>
        <taxon>Bacillati</taxon>
        <taxon>Actinomycetota</taxon>
        <taxon>Actinomycetes</taxon>
        <taxon>Micromonosporales</taxon>
        <taxon>Micromonosporaceae</taxon>
        <taxon>Actinoplanes</taxon>
    </lineage>
</organism>
<dbReference type="AlphaFoldDB" id="U5W458"/>
<protein>
    <recommendedName>
        <fullName evidence="3">DUF1963 domain-containing protein</fullName>
    </recommendedName>
</protein>
<sequence length="261" mass="28871">MLNHRTVKESTMAEWAALRRSSSAAGPFDAWLAPRSELTWRPAPEPVTGPVAKLGGQPVWLDEPFWPVSATSGEPMTFAGQFPLPGPDVRLAYLFLTQDEECLAETFEFEGGENALLIQPGGRIPGFVTGIPRATGPSLWRRGAKWTDRVPVELLLDVREPDAAARVRFDREIAGQDAVRTGVHREEDDDAEADCRSYVGGRPLFWQPWTTVVDSAWRFFFQLDGAEGADGDDFALNFGGGTGYAFLSEDGREGRFFWDCV</sequence>